<organism evidence="2 3">
    <name type="scientific">Phakopsora pachyrhizi</name>
    <name type="common">Asian soybean rust disease fungus</name>
    <dbReference type="NCBI Taxonomy" id="170000"/>
    <lineage>
        <taxon>Eukaryota</taxon>
        <taxon>Fungi</taxon>
        <taxon>Dikarya</taxon>
        <taxon>Basidiomycota</taxon>
        <taxon>Pucciniomycotina</taxon>
        <taxon>Pucciniomycetes</taxon>
        <taxon>Pucciniales</taxon>
        <taxon>Phakopsoraceae</taxon>
        <taxon>Phakopsora</taxon>
    </lineage>
</organism>
<protein>
    <submittedName>
        <fullName evidence="2">Expressed protein</fullName>
    </submittedName>
</protein>
<keyword evidence="3" id="KW-1185">Reference proteome</keyword>
<feature type="compositionally biased region" description="Polar residues" evidence="1">
    <location>
        <begin position="75"/>
        <end position="84"/>
    </location>
</feature>
<evidence type="ECO:0000256" key="1">
    <source>
        <dbReference type="SAM" id="MobiDB-lite"/>
    </source>
</evidence>
<reference evidence="2" key="1">
    <citation type="submission" date="2022-06" db="EMBL/GenBank/DDBJ databases">
        <authorList>
            <consortium name="SYNGENTA / RWTH Aachen University"/>
        </authorList>
    </citation>
    <scope>NUCLEOTIDE SEQUENCE</scope>
</reference>
<feature type="compositionally biased region" description="Basic and acidic residues" evidence="1">
    <location>
        <begin position="58"/>
        <end position="74"/>
    </location>
</feature>
<dbReference type="InterPro" id="IPR012340">
    <property type="entry name" value="NA-bd_OB-fold"/>
</dbReference>
<dbReference type="SUPFAM" id="SSF50249">
    <property type="entry name" value="Nucleic acid-binding proteins"/>
    <property type="match status" value="1"/>
</dbReference>
<evidence type="ECO:0000313" key="3">
    <source>
        <dbReference type="Proteomes" id="UP001153365"/>
    </source>
</evidence>
<dbReference type="Gene3D" id="2.40.50.140">
    <property type="entry name" value="Nucleic acid-binding proteins"/>
    <property type="match status" value="1"/>
</dbReference>
<comment type="caution">
    <text evidence="2">The sequence shown here is derived from an EMBL/GenBank/DDBJ whole genome shotgun (WGS) entry which is preliminary data.</text>
</comment>
<feature type="region of interest" description="Disordered" evidence="1">
    <location>
        <begin position="1"/>
        <end position="30"/>
    </location>
</feature>
<feature type="region of interest" description="Disordered" evidence="1">
    <location>
        <begin position="44"/>
        <end position="93"/>
    </location>
</feature>
<dbReference type="AlphaFoldDB" id="A0AAV0AM46"/>
<gene>
    <name evidence="2" type="ORF">PPACK8108_LOCUS3669</name>
</gene>
<evidence type="ECO:0000313" key="2">
    <source>
        <dbReference type="EMBL" id="CAH7669099.1"/>
    </source>
</evidence>
<dbReference type="Proteomes" id="UP001153365">
    <property type="component" value="Unassembled WGS sequence"/>
</dbReference>
<accession>A0AAV0AM46</accession>
<feature type="compositionally biased region" description="Low complexity" evidence="1">
    <location>
        <begin position="18"/>
        <end position="30"/>
    </location>
</feature>
<name>A0AAV0AM46_PHAPC</name>
<proteinExistence type="predicted"/>
<sequence>MKKTYVVFANPPRRSDLLKPSSTATATPSLSSKSYQNLINQWITIDPSSEQGPINRIKSKEQEEKEDVYDKDISKSYNPSTSSPKTRDKPIDPTSASEKLFKIFNQVDSPNIRCYNYSDLIGKDRVRSDRTEVDDLRLGEQSRSISFDESFSLDYYQSQLDYLESFKEEEDDELSCNKTLMLIDRTEDQSLVTNLPQWFFDHRRCTALDRLSPDPNNSYQILFYLLKKRQTESLEMKGKNHRTVDLAHFDCLDETGALLNLTLWEEAARELEPACYCGDIIYLSGIVISTYQGKVQGSTTRQTRAQICYRFRALNQTDLNEFRPDFRLNYDPTTVRIEEFVSWIRENNL</sequence>
<dbReference type="EMBL" id="CALTRL010000648">
    <property type="protein sequence ID" value="CAH7669099.1"/>
    <property type="molecule type" value="Genomic_DNA"/>
</dbReference>